<evidence type="ECO:0000259" key="2">
    <source>
        <dbReference type="Pfam" id="PF13649"/>
    </source>
</evidence>
<dbReference type="Proteomes" id="UP001155380">
    <property type="component" value="Unassembled WGS sequence"/>
</dbReference>
<sequence length="238" mass="25237">MNGNLTPFLDRASVSAYVRETPGKVPGLADLHKMTTLLLAEQATDAAHMLVVGAGGGLEILEMARARPAWRFTGVDPSPAMLEIARDTTSACGERVDLILGTAVDAPSGPFDGAACLLTLHFLDKGERLQTLREIHGRLMPGGVFVAAHHANVDGQAETWLARSAAFAGGVNPDPRKAAASGRAMAERLPLLSPDEEEECFRQAGFREPALFYAAFSFRGWVMTASGSMTQATGKETG</sequence>
<dbReference type="InterPro" id="IPR029063">
    <property type="entry name" value="SAM-dependent_MTases_sf"/>
</dbReference>
<proteinExistence type="predicted"/>
<evidence type="ECO:0000313" key="4">
    <source>
        <dbReference type="Proteomes" id="UP001155380"/>
    </source>
</evidence>
<dbReference type="EMBL" id="JAMXLX010000006">
    <property type="protein sequence ID" value="MCO5958903.1"/>
    <property type="molecule type" value="Genomic_DNA"/>
</dbReference>
<reference evidence="3" key="1">
    <citation type="submission" date="2022-06" db="EMBL/GenBank/DDBJ databases">
        <authorList>
            <person name="Sun Q."/>
        </authorList>
    </citation>
    <scope>NUCLEOTIDE SEQUENCE</scope>
    <source>
        <strain evidence="3">S101</strain>
    </source>
</reference>
<dbReference type="CDD" id="cd02440">
    <property type="entry name" value="AdoMet_MTases"/>
    <property type="match status" value="1"/>
</dbReference>
<comment type="caution">
    <text evidence="3">The sequence shown here is derived from an EMBL/GenBank/DDBJ whole genome shotgun (WGS) entry which is preliminary data.</text>
</comment>
<dbReference type="PANTHER" id="PTHR43861">
    <property type="entry name" value="TRANS-ACONITATE 2-METHYLTRANSFERASE-RELATED"/>
    <property type="match status" value="1"/>
</dbReference>
<dbReference type="RefSeq" id="WP_250912902.1">
    <property type="nucleotide sequence ID" value="NZ_JAMXLX010000006.1"/>
</dbReference>
<keyword evidence="1" id="KW-0808">Transferase</keyword>
<evidence type="ECO:0000313" key="3">
    <source>
        <dbReference type="EMBL" id="MCO5958903.1"/>
    </source>
</evidence>
<protein>
    <submittedName>
        <fullName evidence="3">Class I SAM-dependent methyltransferase</fullName>
    </submittedName>
</protein>
<dbReference type="SUPFAM" id="SSF53335">
    <property type="entry name" value="S-adenosyl-L-methionine-dependent methyltransferases"/>
    <property type="match status" value="1"/>
</dbReference>
<gene>
    <name evidence="3" type="ORF">NBH21_19160</name>
</gene>
<dbReference type="Pfam" id="PF13649">
    <property type="entry name" value="Methyltransf_25"/>
    <property type="match status" value="1"/>
</dbReference>
<dbReference type="AlphaFoldDB" id="A0AAJ1BZ08"/>
<organism evidence="3 4">
    <name type="scientific">Ciceribacter sichuanensis</name>
    <dbReference type="NCBI Taxonomy" id="2949647"/>
    <lineage>
        <taxon>Bacteria</taxon>
        <taxon>Pseudomonadati</taxon>
        <taxon>Pseudomonadota</taxon>
        <taxon>Alphaproteobacteria</taxon>
        <taxon>Hyphomicrobiales</taxon>
        <taxon>Rhizobiaceae</taxon>
        <taxon>Ciceribacter</taxon>
    </lineage>
</organism>
<evidence type="ECO:0000256" key="1">
    <source>
        <dbReference type="ARBA" id="ARBA00022679"/>
    </source>
</evidence>
<dbReference type="InterPro" id="IPR041698">
    <property type="entry name" value="Methyltransf_25"/>
</dbReference>
<feature type="domain" description="Methyltransferase" evidence="2">
    <location>
        <begin position="50"/>
        <end position="143"/>
    </location>
</feature>
<accession>A0AAJ1BZ08</accession>
<dbReference type="Gene3D" id="3.40.50.150">
    <property type="entry name" value="Vaccinia Virus protein VP39"/>
    <property type="match status" value="1"/>
</dbReference>
<name>A0AAJ1BZ08_9HYPH</name>
<keyword evidence="3" id="KW-0489">Methyltransferase</keyword>
<dbReference type="GO" id="GO:0032259">
    <property type="term" value="P:methylation"/>
    <property type="evidence" value="ECO:0007669"/>
    <property type="project" value="UniProtKB-KW"/>
</dbReference>
<dbReference type="GO" id="GO:0008168">
    <property type="term" value="F:methyltransferase activity"/>
    <property type="evidence" value="ECO:0007669"/>
    <property type="project" value="UniProtKB-KW"/>
</dbReference>